<dbReference type="PANTHER" id="PTHR23074">
    <property type="entry name" value="AAA DOMAIN-CONTAINING"/>
    <property type="match status" value="1"/>
</dbReference>
<name>L2GLS0_VITCO</name>
<evidence type="ECO:0000259" key="1">
    <source>
        <dbReference type="SMART" id="SM00382"/>
    </source>
</evidence>
<dbReference type="InterPro" id="IPR003959">
    <property type="entry name" value="ATPase_AAA_core"/>
</dbReference>
<dbReference type="SMART" id="SM00382">
    <property type="entry name" value="AAA"/>
    <property type="match status" value="1"/>
</dbReference>
<dbReference type="STRING" id="993615.L2GLS0"/>
<proteinExistence type="predicted"/>
<feature type="domain" description="AAA+ ATPase" evidence="1">
    <location>
        <begin position="77"/>
        <end position="258"/>
    </location>
</feature>
<evidence type="ECO:0000313" key="2">
    <source>
        <dbReference type="EMBL" id="ELA41450.1"/>
    </source>
</evidence>
<dbReference type="Pfam" id="PF00004">
    <property type="entry name" value="AAA"/>
    <property type="match status" value="1"/>
</dbReference>
<dbReference type="HOGENOM" id="CLU_048761_0_0_1"/>
<feature type="non-terminal residue" evidence="2">
    <location>
        <position position="1"/>
    </location>
</feature>
<dbReference type="OMA" id="VHYIATI"/>
<gene>
    <name evidence="2" type="ORF">VICG_01555</name>
</gene>
<dbReference type="RefSeq" id="XP_007605001.1">
    <property type="nucleotide sequence ID" value="XM_007604939.1"/>
</dbReference>
<dbReference type="Gene3D" id="3.40.50.300">
    <property type="entry name" value="P-loop containing nucleotide triphosphate hydrolases"/>
    <property type="match status" value="1"/>
</dbReference>
<dbReference type="InParanoid" id="L2GLS0"/>
<dbReference type="InterPro" id="IPR027417">
    <property type="entry name" value="P-loop_NTPase"/>
</dbReference>
<dbReference type="Proteomes" id="UP000011082">
    <property type="component" value="Unassembled WGS sequence"/>
</dbReference>
<dbReference type="InterPro" id="IPR003593">
    <property type="entry name" value="AAA+_ATPase"/>
</dbReference>
<accession>L2GLS0</accession>
<reference evidence="3" key="1">
    <citation type="submission" date="2011-05" db="EMBL/GenBank/DDBJ databases">
        <title>The genome sequence of Vittaforma corneae strain ATCC 50505.</title>
        <authorList>
            <consortium name="The Broad Institute Genome Sequencing Platform"/>
            <person name="Cuomo C."/>
            <person name="Didier E."/>
            <person name="Bowers L."/>
            <person name="Young S.K."/>
            <person name="Zeng Q."/>
            <person name="Gargeya S."/>
            <person name="Fitzgerald M."/>
            <person name="Haas B."/>
            <person name="Abouelleil A."/>
            <person name="Alvarado L."/>
            <person name="Arachchi H.M."/>
            <person name="Berlin A."/>
            <person name="Chapman S.B."/>
            <person name="Gearin G."/>
            <person name="Goldberg J."/>
            <person name="Griggs A."/>
            <person name="Gujja S."/>
            <person name="Hansen M."/>
            <person name="Heiman D."/>
            <person name="Howarth C."/>
            <person name="Larimer J."/>
            <person name="Lui A."/>
            <person name="MacDonald P.J.P."/>
            <person name="McCowen C."/>
            <person name="Montmayeur A."/>
            <person name="Murphy C."/>
            <person name="Neiman D."/>
            <person name="Pearson M."/>
            <person name="Priest M."/>
            <person name="Roberts A."/>
            <person name="Saif S."/>
            <person name="Shea T."/>
            <person name="Sisk P."/>
            <person name="Stolte C."/>
            <person name="Sykes S."/>
            <person name="Wortman J."/>
            <person name="Nusbaum C."/>
            <person name="Birren B."/>
        </authorList>
    </citation>
    <scope>NUCLEOTIDE SEQUENCE [LARGE SCALE GENOMIC DNA]</scope>
    <source>
        <strain evidence="3">ATCC 50505</strain>
    </source>
</reference>
<dbReference type="PANTHER" id="PTHR23074:SF83">
    <property type="entry name" value="VACUOLAR PROTEIN SORTING-ASSOCIATED PROTEIN 4A"/>
    <property type="match status" value="1"/>
</dbReference>
<dbReference type="SUPFAM" id="SSF52540">
    <property type="entry name" value="P-loop containing nucleoside triphosphate hydrolases"/>
    <property type="match status" value="1"/>
</dbReference>
<sequence>VPGEKKSEKAKEAFTISSEKTSVYIQPFEFKKASEVFLSHYCGREDKLRDFTKLIKNYLRQLKTFSKEELDKISAFAKTNFALLGPPGTGKTLFVHYIATITNRYLKEEFLKNNHKDVYEKLRNNREQLEYYMDNHMQSRLLFCEVSSGITNNLYFGQSEKNINILFEAARKLTEGEDAFEAVFIFFDEGEVFFGKRVADSTNQTTSNIKSELLQRIGVRPTDKYRPVFVFCATNKFDTFDSAFKRRFGNQAKLGVPNEEERDKYVRFVFKDFDLKENEIKLIISLTRGRSQSFLPKYAQEYYIEDENGQIVGLNLKQFLIFLYKNRDNKDLI</sequence>
<dbReference type="InterPro" id="IPR050304">
    <property type="entry name" value="MT-severing_AAA_ATPase"/>
</dbReference>
<dbReference type="EMBL" id="JH370144">
    <property type="protein sequence ID" value="ELA41450.1"/>
    <property type="molecule type" value="Genomic_DNA"/>
</dbReference>
<keyword evidence="3" id="KW-1185">Reference proteome</keyword>
<organism evidence="2 3">
    <name type="scientific">Vittaforma corneae (strain ATCC 50505)</name>
    <name type="common">Microsporidian parasite</name>
    <name type="synonym">Nosema corneum</name>
    <dbReference type="NCBI Taxonomy" id="993615"/>
    <lineage>
        <taxon>Eukaryota</taxon>
        <taxon>Fungi</taxon>
        <taxon>Fungi incertae sedis</taxon>
        <taxon>Microsporidia</taxon>
        <taxon>Nosematidae</taxon>
        <taxon>Vittaforma</taxon>
    </lineage>
</organism>
<dbReference type="GO" id="GO:0016887">
    <property type="term" value="F:ATP hydrolysis activity"/>
    <property type="evidence" value="ECO:0007669"/>
    <property type="project" value="InterPro"/>
</dbReference>
<protein>
    <recommendedName>
        <fullName evidence="1">AAA+ ATPase domain-containing protein</fullName>
    </recommendedName>
</protein>
<evidence type="ECO:0000313" key="3">
    <source>
        <dbReference type="Proteomes" id="UP000011082"/>
    </source>
</evidence>
<dbReference type="AlphaFoldDB" id="L2GLS0"/>
<dbReference type="GO" id="GO:0005524">
    <property type="term" value="F:ATP binding"/>
    <property type="evidence" value="ECO:0007669"/>
    <property type="project" value="InterPro"/>
</dbReference>
<dbReference type="CDD" id="cd19481">
    <property type="entry name" value="RecA-like_protease"/>
    <property type="match status" value="1"/>
</dbReference>
<dbReference type="VEuPathDB" id="MicrosporidiaDB:VICG_01555"/>
<dbReference type="OrthoDB" id="39734at2759"/>
<dbReference type="GeneID" id="19882266"/>